<evidence type="ECO:0000256" key="1">
    <source>
        <dbReference type="SAM" id="MobiDB-lite"/>
    </source>
</evidence>
<feature type="compositionally biased region" description="Basic and acidic residues" evidence="1">
    <location>
        <begin position="61"/>
        <end position="75"/>
    </location>
</feature>
<keyword evidence="3" id="KW-1185">Reference proteome</keyword>
<accession>L9L4D0</accession>
<feature type="region of interest" description="Disordered" evidence="1">
    <location>
        <begin position="1"/>
        <end position="110"/>
    </location>
</feature>
<reference evidence="3" key="1">
    <citation type="submission" date="2012-07" db="EMBL/GenBank/DDBJ databases">
        <title>Genome of the Chinese tree shrew, a rising model animal genetically related to primates.</title>
        <authorList>
            <person name="Zhang G."/>
            <person name="Fan Y."/>
            <person name="Yao Y."/>
            <person name="Huang Z."/>
        </authorList>
    </citation>
    <scope>NUCLEOTIDE SEQUENCE [LARGE SCALE GENOMIC DNA]</scope>
</reference>
<gene>
    <name evidence="2" type="ORF">TREES_T100021369</name>
</gene>
<feature type="region of interest" description="Disordered" evidence="1">
    <location>
        <begin position="167"/>
        <end position="210"/>
    </location>
</feature>
<dbReference type="AlphaFoldDB" id="L9L4D0"/>
<dbReference type="EMBL" id="KB320512">
    <property type="protein sequence ID" value="ELW69916.1"/>
    <property type="molecule type" value="Genomic_DNA"/>
</dbReference>
<reference evidence="3" key="2">
    <citation type="journal article" date="2013" name="Nat. Commun.">
        <title>Genome of the Chinese tree shrew.</title>
        <authorList>
            <person name="Fan Y."/>
            <person name="Huang Z.Y."/>
            <person name="Cao C.C."/>
            <person name="Chen C.S."/>
            <person name="Chen Y.X."/>
            <person name="Fan D.D."/>
            <person name="He J."/>
            <person name="Hou H.L."/>
            <person name="Hu L."/>
            <person name="Hu X.T."/>
            <person name="Jiang X.T."/>
            <person name="Lai R."/>
            <person name="Lang Y.S."/>
            <person name="Liang B."/>
            <person name="Liao S.G."/>
            <person name="Mu D."/>
            <person name="Ma Y.Y."/>
            <person name="Niu Y.Y."/>
            <person name="Sun X.Q."/>
            <person name="Xia J.Q."/>
            <person name="Xiao J."/>
            <person name="Xiong Z.Q."/>
            <person name="Xu L."/>
            <person name="Yang L."/>
            <person name="Zhang Y."/>
            <person name="Zhao W."/>
            <person name="Zhao X.D."/>
            <person name="Zheng Y.T."/>
            <person name="Zhou J.M."/>
            <person name="Zhu Y.B."/>
            <person name="Zhang G.J."/>
            <person name="Wang J."/>
            <person name="Yao Y.G."/>
        </authorList>
    </citation>
    <scope>NUCLEOTIDE SEQUENCE [LARGE SCALE GENOMIC DNA]</scope>
</reference>
<feature type="region of interest" description="Disordered" evidence="1">
    <location>
        <begin position="228"/>
        <end position="260"/>
    </location>
</feature>
<feature type="compositionally biased region" description="Low complexity" evidence="1">
    <location>
        <begin position="78"/>
        <end position="96"/>
    </location>
</feature>
<feature type="compositionally biased region" description="Polar residues" evidence="1">
    <location>
        <begin position="232"/>
        <end position="241"/>
    </location>
</feature>
<sequence>MATAGPLRTKRVSVLSELNSGVEDPTRAGGRDQGRRRGRKEPESTRNGPATSAWALPAVRLDPHDWQREDGKHGFPDAASPGFSGGPAPSSRGFSGLQKRVHKSPGYGYPSRQQMSAISLDLLHPNARRLPPGLAPHRERRWGLMGVVARVSGLGDTGFFWGRGKARTCPRGSSTRIPKRARATPKEGRNEGGAGGRACADEGAAGRQPGSRLACPLVLKQRRKILSVGTRPGSQGRSPRQPTHKGLCSSGPGWRRATTLDPAWVGSPATVV</sequence>
<evidence type="ECO:0000313" key="3">
    <source>
        <dbReference type="Proteomes" id="UP000011518"/>
    </source>
</evidence>
<proteinExistence type="predicted"/>
<protein>
    <submittedName>
        <fullName evidence="2">Uncharacterized protein</fullName>
    </submittedName>
</protein>
<dbReference type="InParanoid" id="L9L4D0"/>
<dbReference type="Proteomes" id="UP000011518">
    <property type="component" value="Unassembled WGS sequence"/>
</dbReference>
<evidence type="ECO:0000313" key="2">
    <source>
        <dbReference type="EMBL" id="ELW69916.1"/>
    </source>
</evidence>
<feature type="compositionally biased region" description="Basic and acidic residues" evidence="1">
    <location>
        <begin position="24"/>
        <end position="44"/>
    </location>
</feature>
<organism evidence="2 3">
    <name type="scientific">Tupaia chinensis</name>
    <name type="common">Chinese tree shrew</name>
    <name type="synonym">Tupaia belangeri chinensis</name>
    <dbReference type="NCBI Taxonomy" id="246437"/>
    <lineage>
        <taxon>Eukaryota</taxon>
        <taxon>Metazoa</taxon>
        <taxon>Chordata</taxon>
        <taxon>Craniata</taxon>
        <taxon>Vertebrata</taxon>
        <taxon>Euteleostomi</taxon>
        <taxon>Mammalia</taxon>
        <taxon>Eutheria</taxon>
        <taxon>Euarchontoglires</taxon>
        <taxon>Scandentia</taxon>
        <taxon>Tupaiidae</taxon>
        <taxon>Tupaia</taxon>
    </lineage>
</organism>
<name>L9L4D0_TUPCH</name>